<comment type="caution">
    <text evidence="1">The sequence shown here is derived from an EMBL/GenBank/DDBJ whole genome shotgun (WGS) entry which is preliminary data.</text>
</comment>
<evidence type="ECO:0008006" key="3">
    <source>
        <dbReference type="Google" id="ProtNLM"/>
    </source>
</evidence>
<reference evidence="2" key="1">
    <citation type="journal article" date="2019" name="Int. J. Syst. Evol. Microbiol.">
        <title>The Global Catalogue of Microorganisms (GCM) 10K type strain sequencing project: providing services to taxonomists for standard genome sequencing and annotation.</title>
        <authorList>
            <consortium name="The Broad Institute Genomics Platform"/>
            <consortium name="The Broad Institute Genome Sequencing Center for Infectious Disease"/>
            <person name="Wu L."/>
            <person name="Ma J."/>
        </authorList>
    </citation>
    <scope>NUCLEOTIDE SEQUENCE [LARGE SCALE GENOMIC DNA]</scope>
    <source>
        <strain evidence="2">JCM 18283</strain>
    </source>
</reference>
<dbReference type="CDD" id="cd10981">
    <property type="entry name" value="ZnPC_S1P1"/>
    <property type="match status" value="1"/>
</dbReference>
<dbReference type="Proteomes" id="UP001501436">
    <property type="component" value="Unassembled WGS sequence"/>
</dbReference>
<proteinExistence type="predicted"/>
<dbReference type="EMBL" id="BAABJI010000001">
    <property type="protein sequence ID" value="GAA4905293.1"/>
    <property type="molecule type" value="Genomic_DNA"/>
</dbReference>
<sequence>MGMKKATLSAVALLSLFILSSWGYNAHHRINRMAVYALPKGMFAFYKANIDFITEHAITADKRRYVDSAEIPRHFFNADRYGKAPFKTIPRKWKDFNKRYTRDTMLKHGTLPWTIQQRYYWLVKAFKEHDTTSILRNSADLAHYVADAHVPLHTVLNHDGQLTGQDGIHGLWESRLPELFADRYRYPIKKAKYINNPLTQAFVICQRSFGKADSVLRLERLLNKRFPADKKYTMEKRGQRKVKVYSPEYCRAYHSLLKGMVERQMRSAMYEAASYWFSAWVDAGQPDLNKLIKTSATKN</sequence>
<accession>A0ABP9FKM5</accession>
<dbReference type="Gene3D" id="1.10.575.10">
    <property type="entry name" value="P1 Nuclease"/>
    <property type="match status" value="1"/>
</dbReference>
<protein>
    <recommendedName>
        <fullName evidence="3">S1/P1 Nuclease</fullName>
    </recommendedName>
</protein>
<evidence type="ECO:0000313" key="1">
    <source>
        <dbReference type="EMBL" id="GAA4905293.1"/>
    </source>
</evidence>
<dbReference type="SUPFAM" id="SSF48537">
    <property type="entry name" value="Phospholipase C/P1 nuclease"/>
    <property type="match status" value="1"/>
</dbReference>
<dbReference type="InterPro" id="IPR008947">
    <property type="entry name" value="PLipase_C/P1_nuclease_dom_sf"/>
</dbReference>
<keyword evidence="2" id="KW-1185">Reference proteome</keyword>
<evidence type="ECO:0000313" key="2">
    <source>
        <dbReference type="Proteomes" id="UP001501436"/>
    </source>
</evidence>
<gene>
    <name evidence="1" type="ORF">GCM10023313_04900</name>
</gene>
<name>A0ABP9FKM5_9SPHI</name>
<organism evidence="1 2">
    <name type="scientific">Mucilaginibacter defluvii</name>
    <dbReference type="NCBI Taxonomy" id="1196019"/>
    <lineage>
        <taxon>Bacteria</taxon>
        <taxon>Pseudomonadati</taxon>
        <taxon>Bacteroidota</taxon>
        <taxon>Sphingobacteriia</taxon>
        <taxon>Sphingobacteriales</taxon>
        <taxon>Sphingobacteriaceae</taxon>
        <taxon>Mucilaginibacter</taxon>
    </lineage>
</organism>